<keyword evidence="1" id="KW-1133">Transmembrane helix</keyword>
<feature type="transmembrane region" description="Helical" evidence="1">
    <location>
        <begin position="97"/>
        <end position="122"/>
    </location>
</feature>
<dbReference type="PANTHER" id="PTHR34967:SF1">
    <property type="entry name" value="OS02G0257200 PROTEIN"/>
    <property type="match status" value="1"/>
</dbReference>
<feature type="domain" description="YrhK" evidence="2">
    <location>
        <begin position="26"/>
        <end position="75"/>
    </location>
</feature>
<feature type="transmembrane region" description="Helical" evidence="1">
    <location>
        <begin position="128"/>
        <end position="150"/>
    </location>
</feature>
<accession>A0ABU1GTV2</accession>
<evidence type="ECO:0000256" key="1">
    <source>
        <dbReference type="SAM" id="Phobius"/>
    </source>
</evidence>
<protein>
    <submittedName>
        <fullName evidence="3">YrhK family protein</fullName>
    </submittedName>
</protein>
<feature type="transmembrane region" description="Helical" evidence="1">
    <location>
        <begin position="198"/>
        <end position="218"/>
    </location>
</feature>
<feature type="transmembrane region" description="Helical" evidence="1">
    <location>
        <begin position="59"/>
        <end position="76"/>
    </location>
</feature>
<organism evidence="3 4">
    <name type="scientific">Larsenimonas suaedae</name>
    <dbReference type="NCBI Taxonomy" id="1851019"/>
    <lineage>
        <taxon>Bacteria</taxon>
        <taxon>Pseudomonadati</taxon>
        <taxon>Pseudomonadota</taxon>
        <taxon>Gammaproteobacteria</taxon>
        <taxon>Oceanospirillales</taxon>
        <taxon>Halomonadaceae</taxon>
        <taxon>Larsenimonas</taxon>
    </lineage>
</organism>
<sequence length="267" mass="30081">MPHLFTNRPRLASVGSTKRQRSIDVRWEFANALLYELGGVLFMVGSVFFFPSLEHLKDIGAWLFFVGSLVYLIVLLHDMVEVHRFWPKQKLSPSRTLEVVAIWAYLLGTILFTVGSLLFLSWIDWVKIGAWTFVVGSALFVIGASVNVMMVIRASSLMTLQLMNLTAVMFVVGSGLFVVASIPYLWEFESPAAKAQTLAFLAWLFLIGSGFFLVGGLFNHQRSRLVIRYRLDAIAKDEQADERLLAFLRGEISEIDYRSSHPLPNGS</sequence>
<keyword evidence="1" id="KW-0472">Membrane</keyword>
<gene>
    <name evidence="3" type="ORF">QC825_02890</name>
</gene>
<dbReference type="PANTHER" id="PTHR34967">
    <property type="entry name" value="OS02G0257200 PROTEIN"/>
    <property type="match status" value="1"/>
</dbReference>
<feature type="transmembrane region" description="Helical" evidence="1">
    <location>
        <begin position="162"/>
        <end position="186"/>
    </location>
</feature>
<dbReference type="Proteomes" id="UP001269375">
    <property type="component" value="Unassembled WGS sequence"/>
</dbReference>
<feature type="transmembrane region" description="Helical" evidence="1">
    <location>
        <begin position="29"/>
        <end position="53"/>
    </location>
</feature>
<dbReference type="RefSeq" id="WP_251592405.1">
    <property type="nucleotide sequence ID" value="NZ_JAMLJI010000002.1"/>
</dbReference>
<proteinExistence type="predicted"/>
<evidence type="ECO:0000313" key="4">
    <source>
        <dbReference type="Proteomes" id="UP001269375"/>
    </source>
</evidence>
<dbReference type="Pfam" id="PF14145">
    <property type="entry name" value="YrhK"/>
    <property type="match status" value="2"/>
</dbReference>
<evidence type="ECO:0000259" key="2">
    <source>
        <dbReference type="Pfam" id="PF14145"/>
    </source>
</evidence>
<feature type="domain" description="YrhK" evidence="2">
    <location>
        <begin position="96"/>
        <end position="150"/>
    </location>
</feature>
<dbReference type="InterPro" id="IPR025424">
    <property type="entry name" value="YrhK_domain"/>
</dbReference>
<keyword evidence="4" id="KW-1185">Reference proteome</keyword>
<dbReference type="EMBL" id="JARWAO010000001">
    <property type="protein sequence ID" value="MDR5895022.1"/>
    <property type="molecule type" value="Genomic_DNA"/>
</dbReference>
<reference evidence="3 4" key="1">
    <citation type="submission" date="2023-04" db="EMBL/GenBank/DDBJ databases">
        <title>A long-awaited taxogenomic arrangement of the family Halomonadaceae.</title>
        <authorList>
            <person name="De La Haba R."/>
            <person name="Chuvochina M."/>
            <person name="Wittouck S."/>
            <person name="Arahal D.R."/>
            <person name="Sanchez-Porro C."/>
            <person name="Hugenholtz P."/>
            <person name="Ventosa A."/>
        </authorList>
    </citation>
    <scope>NUCLEOTIDE SEQUENCE [LARGE SCALE GENOMIC DNA]</scope>
    <source>
        <strain evidence="3 4">DSM 22428</strain>
    </source>
</reference>
<keyword evidence="1" id="KW-0812">Transmembrane</keyword>
<evidence type="ECO:0000313" key="3">
    <source>
        <dbReference type="EMBL" id="MDR5895022.1"/>
    </source>
</evidence>
<comment type="caution">
    <text evidence="3">The sequence shown here is derived from an EMBL/GenBank/DDBJ whole genome shotgun (WGS) entry which is preliminary data.</text>
</comment>
<name>A0ABU1GTV2_9GAMM</name>